<evidence type="ECO:0000313" key="9">
    <source>
        <dbReference type="EMBL" id="KAE9166679.1"/>
    </source>
</evidence>
<dbReference type="EMBL" id="QXGA01004966">
    <property type="protein sequence ID" value="KAE9069814.1"/>
    <property type="molecule type" value="Genomic_DNA"/>
</dbReference>
<evidence type="ECO:0000313" key="17">
    <source>
        <dbReference type="Proteomes" id="UP000440732"/>
    </source>
</evidence>
<dbReference type="AlphaFoldDB" id="A0A6A3DD57"/>
<evidence type="ECO:0000313" key="8">
    <source>
        <dbReference type="EMBL" id="KAE9165034.1"/>
    </source>
</evidence>
<keyword evidence="14" id="KW-1185">Reference proteome</keyword>
<dbReference type="EMBL" id="QXGE01004980">
    <property type="protein sequence ID" value="KAE9268870.1"/>
    <property type="molecule type" value="Genomic_DNA"/>
</dbReference>
<evidence type="ECO:0000313" key="10">
    <source>
        <dbReference type="EMBL" id="KAE9221991.1"/>
    </source>
</evidence>
<proteinExistence type="predicted"/>
<dbReference type="EMBL" id="QXGB01004781">
    <property type="protein sequence ID" value="KAE9165034.1"/>
    <property type="molecule type" value="Genomic_DNA"/>
</dbReference>
<dbReference type="OrthoDB" id="2017576at2759"/>
<dbReference type="Proteomes" id="UP000437068">
    <property type="component" value="Unassembled WGS sequence"/>
</dbReference>
<dbReference type="EMBL" id="QXFW01005062">
    <property type="protein sequence ID" value="KAE8963279.1"/>
    <property type="molecule type" value="Genomic_DNA"/>
</dbReference>
<evidence type="ECO:0000313" key="11">
    <source>
        <dbReference type="EMBL" id="KAE9268870.1"/>
    </source>
</evidence>
<evidence type="ECO:0000259" key="2">
    <source>
        <dbReference type="Pfam" id="PF05699"/>
    </source>
</evidence>
<dbReference type="Proteomes" id="UP000476176">
    <property type="component" value="Unassembled WGS sequence"/>
</dbReference>
<dbReference type="Proteomes" id="UP000460718">
    <property type="component" value="Unassembled WGS sequence"/>
</dbReference>
<evidence type="ECO:0000313" key="13">
    <source>
        <dbReference type="Proteomes" id="UP000429523"/>
    </source>
</evidence>
<dbReference type="InterPro" id="IPR008906">
    <property type="entry name" value="HATC_C_dom"/>
</dbReference>
<evidence type="ECO:0000313" key="15">
    <source>
        <dbReference type="Proteomes" id="UP000437068"/>
    </source>
</evidence>
<dbReference type="Proteomes" id="UP000440732">
    <property type="component" value="Unassembled WGS sequence"/>
</dbReference>
<feature type="domain" description="HAT C-terminal dimerisation" evidence="2">
    <location>
        <begin position="2"/>
        <end position="42"/>
    </location>
</feature>
<evidence type="ECO:0000313" key="5">
    <source>
        <dbReference type="EMBL" id="KAE9061953.1"/>
    </source>
</evidence>
<evidence type="ECO:0000313" key="4">
    <source>
        <dbReference type="EMBL" id="KAE8963279.1"/>
    </source>
</evidence>
<evidence type="ECO:0000313" key="18">
    <source>
        <dbReference type="Proteomes" id="UP000441208"/>
    </source>
</evidence>
<evidence type="ECO:0000313" key="20">
    <source>
        <dbReference type="Proteomes" id="UP000476176"/>
    </source>
</evidence>
<dbReference type="Proteomes" id="UP000429523">
    <property type="component" value="Unassembled WGS sequence"/>
</dbReference>
<name>A0A6A3DD57_9STRA</name>
<evidence type="ECO:0000313" key="22">
    <source>
        <dbReference type="Proteomes" id="UP000488956"/>
    </source>
</evidence>
<dbReference type="InterPro" id="IPR012337">
    <property type="entry name" value="RNaseH-like_sf"/>
</dbReference>
<evidence type="ECO:0000313" key="21">
    <source>
        <dbReference type="Proteomes" id="UP000486351"/>
    </source>
</evidence>
<dbReference type="EMBL" id="QXFX01005035">
    <property type="protein sequence ID" value="KAE9061953.1"/>
    <property type="molecule type" value="Genomic_DNA"/>
</dbReference>
<gene>
    <name evidence="11" type="ORF">PF001_g29473</name>
    <name evidence="10" type="ORF">PF002_g15399</name>
    <name evidence="9" type="ORF">PF004_g29081</name>
    <name evidence="8" type="ORF">PF005_g29776</name>
    <name evidence="7" type="ORF">PF006_g29488</name>
    <name evidence="6" type="ORF">PF007_g29739</name>
    <name evidence="12" type="ORF">PF008_g29633</name>
    <name evidence="3" type="ORF">PF009_g30131</name>
    <name evidence="5" type="ORF">PF010_g29612</name>
    <name evidence="4" type="ORF">PF011_g29093</name>
</gene>
<evidence type="ECO:0000313" key="6">
    <source>
        <dbReference type="EMBL" id="KAE9062915.1"/>
    </source>
</evidence>
<evidence type="ECO:0000313" key="7">
    <source>
        <dbReference type="EMBL" id="KAE9069814.1"/>
    </source>
</evidence>
<sequence>MIYTIPTSSASSERSWGIHDFIHTKRRNRLDTRRVEKLVFVYCNAGNKDAKANIFYRNEDESESGDDDEEEEDAAVSVDDDSEGASSERADEFNDSNHFSYDGSEEQKFEF</sequence>
<dbReference type="Proteomes" id="UP000440367">
    <property type="component" value="Unassembled WGS sequence"/>
</dbReference>
<dbReference type="Pfam" id="PF05699">
    <property type="entry name" value="Dimer_Tnp_hAT"/>
    <property type="match status" value="1"/>
</dbReference>
<feature type="compositionally biased region" description="Acidic residues" evidence="1">
    <location>
        <begin position="60"/>
        <end position="83"/>
    </location>
</feature>
<comment type="caution">
    <text evidence="3">The sequence shown here is derived from an EMBL/GenBank/DDBJ whole genome shotgun (WGS) entry which is preliminary data.</text>
</comment>
<dbReference type="Proteomes" id="UP000488956">
    <property type="component" value="Unassembled WGS sequence"/>
</dbReference>
<organism evidence="3 13">
    <name type="scientific">Phytophthora fragariae</name>
    <dbReference type="NCBI Taxonomy" id="53985"/>
    <lineage>
        <taxon>Eukaryota</taxon>
        <taxon>Sar</taxon>
        <taxon>Stramenopiles</taxon>
        <taxon>Oomycota</taxon>
        <taxon>Peronosporomycetes</taxon>
        <taxon>Peronosporales</taxon>
        <taxon>Peronosporaceae</taxon>
        <taxon>Phytophthora</taxon>
    </lineage>
</organism>
<evidence type="ECO:0000313" key="3">
    <source>
        <dbReference type="EMBL" id="KAE8919562.1"/>
    </source>
</evidence>
<dbReference type="Proteomes" id="UP000486351">
    <property type="component" value="Unassembled WGS sequence"/>
</dbReference>
<accession>A0A6A3DD57</accession>
<evidence type="ECO:0000313" key="19">
    <source>
        <dbReference type="Proteomes" id="UP000460718"/>
    </source>
</evidence>
<dbReference type="Proteomes" id="UP000441208">
    <property type="component" value="Unassembled WGS sequence"/>
</dbReference>
<dbReference type="EMBL" id="QXGF01004598">
    <property type="protein sequence ID" value="KAE8919562.1"/>
    <property type="molecule type" value="Genomic_DNA"/>
</dbReference>
<dbReference type="EMBL" id="QXFY01005000">
    <property type="protein sequence ID" value="KAE9274297.1"/>
    <property type="molecule type" value="Genomic_DNA"/>
</dbReference>
<reference evidence="13 14" key="1">
    <citation type="submission" date="2018-08" db="EMBL/GenBank/DDBJ databases">
        <title>Genomic investigation of the strawberry pathogen Phytophthora fragariae indicates pathogenicity is determined by transcriptional variation in three key races.</title>
        <authorList>
            <person name="Adams T.M."/>
            <person name="Armitage A.D."/>
            <person name="Sobczyk M.K."/>
            <person name="Bates H.J."/>
            <person name="Dunwell J.M."/>
            <person name="Nellist C.F."/>
            <person name="Harrison R.J."/>
        </authorList>
    </citation>
    <scope>NUCLEOTIDE SEQUENCE [LARGE SCALE GENOMIC DNA]</scope>
    <source>
        <strain evidence="11 15">A4</strain>
        <strain evidence="10 16">BC-1</strain>
        <strain evidence="9 20">BC-23</strain>
        <strain evidence="8 14">NOV-27</strain>
        <strain evidence="7 17">NOV-5</strain>
        <strain evidence="6 18">NOV-71</strain>
        <strain evidence="12 21">NOV-77</strain>
        <strain evidence="3 13">NOV-9</strain>
        <strain evidence="5 22">ONT-3</strain>
        <strain evidence="4 19">SCRP245</strain>
    </source>
</reference>
<evidence type="ECO:0000313" key="16">
    <source>
        <dbReference type="Proteomes" id="UP000440367"/>
    </source>
</evidence>
<protein>
    <recommendedName>
        <fullName evidence="2">HAT C-terminal dimerisation domain-containing protein</fullName>
    </recommendedName>
</protein>
<dbReference type="Proteomes" id="UP000433483">
    <property type="component" value="Unassembled WGS sequence"/>
</dbReference>
<dbReference type="EMBL" id="QXGC01005059">
    <property type="protein sequence ID" value="KAE9166679.1"/>
    <property type="molecule type" value="Genomic_DNA"/>
</dbReference>
<evidence type="ECO:0000313" key="14">
    <source>
        <dbReference type="Proteomes" id="UP000433483"/>
    </source>
</evidence>
<dbReference type="EMBL" id="QXGD01000865">
    <property type="protein sequence ID" value="KAE9221991.1"/>
    <property type="molecule type" value="Genomic_DNA"/>
</dbReference>
<dbReference type="EMBL" id="QXFZ01004804">
    <property type="protein sequence ID" value="KAE9062915.1"/>
    <property type="molecule type" value="Genomic_DNA"/>
</dbReference>
<evidence type="ECO:0000313" key="12">
    <source>
        <dbReference type="EMBL" id="KAE9274297.1"/>
    </source>
</evidence>
<evidence type="ECO:0000256" key="1">
    <source>
        <dbReference type="SAM" id="MobiDB-lite"/>
    </source>
</evidence>
<dbReference type="GO" id="GO:0046983">
    <property type="term" value="F:protein dimerization activity"/>
    <property type="evidence" value="ECO:0007669"/>
    <property type="project" value="InterPro"/>
</dbReference>
<feature type="region of interest" description="Disordered" evidence="1">
    <location>
        <begin position="54"/>
        <end position="111"/>
    </location>
</feature>
<dbReference type="SUPFAM" id="SSF53098">
    <property type="entry name" value="Ribonuclease H-like"/>
    <property type="match status" value="1"/>
</dbReference>